<name>A0A4R6FJZ2_9SPHN</name>
<dbReference type="RefSeq" id="WP_133495892.1">
    <property type="nucleotide sequence ID" value="NZ_BMLU01000007.1"/>
</dbReference>
<accession>A0A4R6FJZ2</accession>
<keyword evidence="2" id="KW-1185">Reference proteome</keyword>
<protein>
    <submittedName>
        <fullName evidence="1">Uncharacterized protein</fullName>
    </submittedName>
</protein>
<evidence type="ECO:0000313" key="2">
    <source>
        <dbReference type="Proteomes" id="UP000295493"/>
    </source>
</evidence>
<sequence length="124" mass="12633">MNLAAAFESLAGTVAAAVGAPFYAAERLTETAPVLDAGGSIVTPGTLVRTPCRCQVDDATDAMRQDASFVQGDVRLIVLGLDSLTTDARISVTEGPGAGTYSVQSVSRDPAGVGFVCRGRVDNG</sequence>
<organism evidence="1 2">
    <name type="scientific">Stakelama pacifica</name>
    <dbReference type="NCBI Taxonomy" id="517720"/>
    <lineage>
        <taxon>Bacteria</taxon>
        <taxon>Pseudomonadati</taxon>
        <taxon>Pseudomonadota</taxon>
        <taxon>Alphaproteobacteria</taxon>
        <taxon>Sphingomonadales</taxon>
        <taxon>Sphingomonadaceae</taxon>
        <taxon>Stakelama</taxon>
    </lineage>
</organism>
<gene>
    <name evidence="1" type="ORF">EV664_107184</name>
</gene>
<dbReference type="Proteomes" id="UP000295493">
    <property type="component" value="Unassembled WGS sequence"/>
</dbReference>
<dbReference type="EMBL" id="SNWD01000007">
    <property type="protein sequence ID" value="TDN81782.1"/>
    <property type="molecule type" value="Genomic_DNA"/>
</dbReference>
<evidence type="ECO:0000313" key="1">
    <source>
        <dbReference type="EMBL" id="TDN81782.1"/>
    </source>
</evidence>
<dbReference type="OrthoDB" id="7508850at2"/>
<dbReference type="AlphaFoldDB" id="A0A4R6FJZ2"/>
<reference evidence="1 2" key="1">
    <citation type="submission" date="2019-03" db="EMBL/GenBank/DDBJ databases">
        <title>Genomic Encyclopedia of Type Strains, Phase IV (KMG-IV): sequencing the most valuable type-strain genomes for metagenomic binning, comparative biology and taxonomic classification.</title>
        <authorList>
            <person name="Goeker M."/>
        </authorList>
    </citation>
    <scope>NUCLEOTIDE SEQUENCE [LARGE SCALE GENOMIC DNA]</scope>
    <source>
        <strain evidence="1 2">DSM 25059</strain>
    </source>
</reference>
<proteinExistence type="predicted"/>
<comment type="caution">
    <text evidence="1">The sequence shown here is derived from an EMBL/GenBank/DDBJ whole genome shotgun (WGS) entry which is preliminary data.</text>
</comment>